<evidence type="ECO:0000256" key="3">
    <source>
        <dbReference type="SAM" id="Phobius"/>
    </source>
</evidence>
<dbReference type="OrthoDB" id="674678at2759"/>
<gene>
    <name evidence="4" type="ORF">LR48_Vigan05g159600</name>
</gene>
<protein>
    <recommendedName>
        <fullName evidence="6">Late embryogenesis abundant protein LEA-2 subgroup domain-containing protein</fullName>
    </recommendedName>
</protein>
<dbReference type="PANTHER" id="PTHR31234">
    <property type="entry name" value="LATE EMBRYOGENESIS ABUNDANT (LEA) HYDROXYPROLINE-RICH GLYCOPROTEIN FAMILY"/>
    <property type="match status" value="1"/>
</dbReference>
<accession>A0A0L9UMT0</accession>
<feature type="transmembrane region" description="Helical" evidence="3">
    <location>
        <begin position="12"/>
        <end position="32"/>
    </location>
</feature>
<comment type="subcellular location">
    <subcellularLocation>
        <location evidence="1">Membrane</location>
    </subcellularLocation>
</comment>
<evidence type="ECO:0000313" key="5">
    <source>
        <dbReference type="Proteomes" id="UP000053144"/>
    </source>
</evidence>
<organism evidence="4 5">
    <name type="scientific">Phaseolus angularis</name>
    <name type="common">Azuki bean</name>
    <name type="synonym">Vigna angularis</name>
    <dbReference type="NCBI Taxonomy" id="3914"/>
    <lineage>
        <taxon>Eukaryota</taxon>
        <taxon>Viridiplantae</taxon>
        <taxon>Streptophyta</taxon>
        <taxon>Embryophyta</taxon>
        <taxon>Tracheophyta</taxon>
        <taxon>Spermatophyta</taxon>
        <taxon>Magnoliopsida</taxon>
        <taxon>eudicotyledons</taxon>
        <taxon>Gunneridae</taxon>
        <taxon>Pentapetalae</taxon>
        <taxon>rosids</taxon>
        <taxon>fabids</taxon>
        <taxon>Fabales</taxon>
        <taxon>Fabaceae</taxon>
        <taxon>Papilionoideae</taxon>
        <taxon>50 kb inversion clade</taxon>
        <taxon>NPAAA clade</taxon>
        <taxon>indigoferoid/millettioid clade</taxon>
        <taxon>Phaseoleae</taxon>
        <taxon>Vigna</taxon>
    </lineage>
</organism>
<evidence type="ECO:0000256" key="2">
    <source>
        <dbReference type="ARBA" id="ARBA00023136"/>
    </source>
</evidence>
<proteinExistence type="predicted"/>
<dbReference type="AlphaFoldDB" id="A0A0L9UMT0"/>
<dbReference type="EMBL" id="CM003375">
    <property type="protein sequence ID" value="KOM43991.1"/>
    <property type="molecule type" value="Genomic_DNA"/>
</dbReference>
<dbReference type="PANTHER" id="PTHR31234:SF65">
    <property type="entry name" value="LATE EMBRYOGENESIS ABUNDANT PROTEIN, LEA_2 SUBGROUP"/>
    <property type="match status" value="1"/>
</dbReference>
<dbReference type="STRING" id="3914.A0A0L9UMT0"/>
<dbReference type="GO" id="GO:0098542">
    <property type="term" value="P:defense response to other organism"/>
    <property type="evidence" value="ECO:0007669"/>
    <property type="project" value="InterPro"/>
</dbReference>
<keyword evidence="3" id="KW-0812">Transmembrane</keyword>
<evidence type="ECO:0000313" key="4">
    <source>
        <dbReference type="EMBL" id="KOM43991.1"/>
    </source>
</evidence>
<dbReference type="OMA" id="IFKFPAT"/>
<keyword evidence="3" id="KW-1133">Transmembrane helix</keyword>
<name>A0A0L9UMT0_PHAAN</name>
<evidence type="ECO:0000256" key="1">
    <source>
        <dbReference type="ARBA" id="ARBA00004370"/>
    </source>
</evidence>
<sequence>MANKGLKICLVLSFLFLIILTAVVVTLFLTIFKPKDPNITVRPVGLENFNLSLLTNLTANVSLGMVITMENPNYGSFEYPKATGYVNFDDSIVGEVPIEGELVPARDQIAVNTWANFMVEKLVTDTKFWNDVLSGSLNFTSTAALPGKVHMFKILKLKATVYTTCDFSINITSRNVDNKCFSKIKL</sequence>
<dbReference type="KEGG" id="var:108332888"/>
<dbReference type="GO" id="GO:0016020">
    <property type="term" value="C:membrane"/>
    <property type="evidence" value="ECO:0007669"/>
    <property type="project" value="UniProtKB-SubCell"/>
</dbReference>
<keyword evidence="2 3" id="KW-0472">Membrane</keyword>
<dbReference type="InterPro" id="IPR044839">
    <property type="entry name" value="NDR1-like"/>
</dbReference>
<reference evidence="5" key="1">
    <citation type="journal article" date="2015" name="Proc. Natl. Acad. Sci. U.S.A.">
        <title>Genome sequencing of adzuki bean (Vigna angularis) provides insight into high starch and low fat accumulation and domestication.</title>
        <authorList>
            <person name="Yang K."/>
            <person name="Tian Z."/>
            <person name="Chen C."/>
            <person name="Luo L."/>
            <person name="Zhao B."/>
            <person name="Wang Z."/>
            <person name="Yu L."/>
            <person name="Li Y."/>
            <person name="Sun Y."/>
            <person name="Li W."/>
            <person name="Chen Y."/>
            <person name="Li Y."/>
            <person name="Zhang Y."/>
            <person name="Ai D."/>
            <person name="Zhao J."/>
            <person name="Shang C."/>
            <person name="Ma Y."/>
            <person name="Wu B."/>
            <person name="Wang M."/>
            <person name="Gao L."/>
            <person name="Sun D."/>
            <person name="Zhang P."/>
            <person name="Guo F."/>
            <person name="Wang W."/>
            <person name="Li Y."/>
            <person name="Wang J."/>
            <person name="Varshney R.K."/>
            <person name="Wang J."/>
            <person name="Ling H.Q."/>
            <person name="Wan P."/>
        </authorList>
    </citation>
    <scope>NUCLEOTIDE SEQUENCE</scope>
    <source>
        <strain evidence="5">cv. Jingnong 6</strain>
    </source>
</reference>
<evidence type="ECO:0008006" key="6">
    <source>
        <dbReference type="Google" id="ProtNLM"/>
    </source>
</evidence>
<dbReference type="Gramene" id="KOM43991">
    <property type="protein sequence ID" value="KOM43991"/>
    <property type="gene ID" value="LR48_Vigan05g159600"/>
</dbReference>
<dbReference type="Proteomes" id="UP000053144">
    <property type="component" value="Chromosome 5"/>
</dbReference>